<dbReference type="HAMAP" id="MF_01005">
    <property type="entry name" value="BtuD"/>
    <property type="match status" value="1"/>
</dbReference>
<dbReference type="GO" id="GO:0005886">
    <property type="term" value="C:plasma membrane"/>
    <property type="evidence" value="ECO:0007669"/>
    <property type="project" value="UniProtKB-SubCell"/>
</dbReference>
<accession>A0A2V2BMK3</accession>
<dbReference type="SUPFAM" id="SSF52540">
    <property type="entry name" value="P-loop containing nucleoside triphosphate hydrolases"/>
    <property type="match status" value="1"/>
</dbReference>
<dbReference type="GO" id="GO:0005524">
    <property type="term" value="F:ATP binding"/>
    <property type="evidence" value="ECO:0007669"/>
    <property type="project" value="UniProtKB-KW"/>
</dbReference>
<evidence type="ECO:0000256" key="6">
    <source>
        <dbReference type="ARBA" id="ARBA00022840"/>
    </source>
</evidence>
<comment type="subcellular location">
    <subcellularLocation>
        <location evidence="9">Cell membrane</location>
        <topology evidence="9">Peripheral membrane protein</topology>
    </subcellularLocation>
</comment>
<comment type="function">
    <text evidence="9">Part of the ABC transporter complex BtuCDF involved in vitamin B12 import. Responsible for energy coupling to the transport system.</text>
</comment>
<dbReference type="CDD" id="cd03214">
    <property type="entry name" value="ABC_Iron-Siderophores_B12_Hemin"/>
    <property type="match status" value="1"/>
</dbReference>
<name>A0A2V2BMK3_9GAMM</name>
<keyword evidence="3 9" id="KW-1003">Cell membrane</keyword>
<comment type="similarity">
    <text evidence="1">Belongs to the ABC transporter superfamily. Drug exporter-2 (TC 3.A.1.117) family.</text>
</comment>
<proteinExistence type="inferred from homology"/>
<dbReference type="PANTHER" id="PTHR42734:SF18">
    <property type="entry name" value="VITAMIN B12 IMPORT ATP-BINDING PROTEIN BTUD"/>
    <property type="match status" value="1"/>
</dbReference>
<comment type="subunit">
    <text evidence="9">The complex is composed of two ATP-binding proteins (BtuD), two transmembrane proteins (BtuC) and a solute-binding protein (BtuF).</text>
</comment>
<dbReference type="PANTHER" id="PTHR42734">
    <property type="entry name" value="METAL TRANSPORT SYSTEM ATP-BINDING PROTEIN TM_0124-RELATED"/>
    <property type="match status" value="1"/>
</dbReference>
<evidence type="ECO:0000256" key="9">
    <source>
        <dbReference type="HAMAP-Rule" id="MF_01005"/>
    </source>
</evidence>
<comment type="catalytic activity">
    <reaction evidence="9">
        <text>an R-cob(III)alamin(out) + ATP + H2O = an R-cob(III)alamin(in) + ADP + phosphate + H(+)</text>
        <dbReference type="Rhea" id="RHEA:17873"/>
        <dbReference type="ChEBI" id="CHEBI:15377"/>
        <dbReference type="ChEBI" id="CHEBI:15378"/>
        <dbReference type="ChEBI" id="CHEBI:30616"/>
        <dbReference type="ChEBI" id="CHEBI:43474"/>
        <dbReference type="ChEBI" id="CHEBI:140785"/>
        <dbReference type="ChEBI" id="CHEBI:456216"/>
        <dbReference type="EC" id="7.6.2.8"/>
    </reaction>
</comment>
<evidence type="ECO:0000256" key="4">
    <source>
        <dbReference type="ARBA" id="ARBA00022519"/>
    </source>
</evidence>
<dbReference type="NCBIfam" id="NF002981">
    <property type="entry name" value="PRK03695.1"/>
    <property type="match status" value="1"/>
</dbReference>
<comment type="similarity">
    <text evidence="9">Belongs to the ABC transporter superfamily. Vitamin B12 importer (TC 3.A.1.13.1) family.</text>
</comment>
<dbReference type="OrthoDB" id="5292475at2"/>
<evidence type="ECO:0000313" key="11">
    <source>
        <dbReference type="EMBL" id="PWL00530.1"/>
    </source>
</evidence>
<dbReference type="InterPro" id="IPR027417">
    <property type="entry name" value="P-loop_NTPase"/>
</dbReference>
<dbReference type="PROSITE" id="PS50893">
    <property type="entry name" value="ABC_TRANSPORTER_2"/>
    <property type="match status" value="1"/>
</dbReference>
<evidence type="ECO:0000256" key="5">
    <source>
        <dbReference type="ARBA" id="ARBA00022741"/>
    </source>
</evidence>
<evidence type="ECO:0000259" key="10">
    <source>
        <dbReference type="PROSITE" id="PS50893"/>
    </source>
</evidence>
<evidence type="ECO:0000256" key="7">
    <source>
        <dbReference type="ARBA" id="ARBA00022967"/>
    </source>
</evidence>
<evidence type="ECO:0000256" key="2">
    <source>
        <dbReference type="ARBA" id="ARBA00022448"/>
    </source>
</evidence>
<dbReference type="SMART" id="SM00382">
    <property type="entry name" value="AAA"/>
    <property type="match status" value="1"/>
</dbReference>
<sequence length="249" mass="27194">MLLSLENAAVPGRLQPVTGTLQAGQWVHLVGPNGAGKSTLLSALAGLEPVTGKATLLNNPLSSWKGPALARVRSWLPQQQLPPGEMPVYHYLRLHLPSPALPHDARLASILSRLQLDDKLAWPLTRLSGGEWQRVRIAAVMVQIDPQINAHGQLLILDEPMTALDIAQQKAVDDLIRELCQAGVCVVASSHDLNHSLWHATQVWLLHQGQVVLQGEPADVLRPEQLSPLYGIPFRQLMLDGRPLLTVLP</sequence>
<evidence type="ECO:0000256" key="3">
    <source>
        <dbReference type="ARBA" id="ARBA00022475"/>
    </source>
</evidence>
<dbReference type="PROSITE" id="PS00211">
    <property type="entry name" value="ABC_TRANSPORTER_1"/>
    <property type="match status" value="1"/>
</dbReference>
<evidence type="ECO:0000313" key="12">
    <source>
        <dbReference type="Proteomes" id="UP000245981"/>
    </source>
</evidence>
<keyword evidence="6 9" id="KW-0067">ATP-binding</keyword>
<comment type="caution">
    <text evidence="11">The sequence shown here is derived from an EMBL/GenBank/DDBJ whole genome shotgun (WGS) entry which is preliminary data.</text>
</comment>
<keyword evidence="7 9" id="KW-1278">Translocase</keyword>
<dbReference type="GO" id="GO:0015420">
    <property type="term" value="F:ABC-type vitamin B12 transporter activity"/>
    <property type="evidence" value="ECO:0007669"/>
    <property type="project" value="UniProtKB-UniRule"/>
</dbReference>
<dbReference type="FunFam" id="3.40.50.300:FF:000462">
    <property type="entry name" value="Vitamin B12 import ATP-binding protein BtuD"/>
    <property type="match status" value="1"/>
</dbReference>
<protein>
    <recommendedName>
        <fullName evidence="9">Vitamin B12 import ATP-binding protein BtuD</fullName>
        <ecNumber evidence="9">7.6.2.8</ecNumber>
    </recommendedName>
    <alternativeName>
        <fullName evidence="9">Vitamin B12-transporting ATPase</fullName>
    </alternativeName>
</protein>
<gene>
    <name evidence="9" type="primary">btuD</name>
    <name evidence="11" type="ORF">C7431_101338</name>
</gene>
<dbReference type="AlphaFoldDB" id="A0A2V2BMK3"/>
<dbReference type="EC" id="7.6.2.8" evidence="9"/>
<feature type="binding site" evidence="9">
    <location>
        <begin position="31"/>
        <end position="38"/>
    </location>
    <ligand>
        <name>ATP</name>
        <dbReference type="ChEBI" id="CHEBI:30616"/>
    </ligand>
</feature>
<dbReference type="GeneID" id="99737203"/>
<dbReference type="RefSeq" id="WP_109716239.1">
    <property type="nucleotide sequence ID" value="NZ_CP125958.1"/>
</dbReference>
<dbReference type="InterPro" id="IPR003593">
    <property type="entry name" value="AAA+_ATPase"/>
</dbReference>
<organism evidence="11 12">
    <name type="scientific">Pantoea allii</name>
    <dbReference type="NCBI Taxonomy" id="574096"/>
    <lineage>
        <taxon>Bacteria</taxon>
        <taxon>Pseudomonadati</taxon>
        <taxon>Pseudomonadota</taxon>
        <taxon>Gammaproteobacteria</taxon>
        <taxon>Enterobacterales</taxon>
        <taxon>Erwiniaceae</taxon>
        <taxon>Pantoea</taxon>
    </lineage>
</organism>
<keyword evidence="2 9" id="KW-0813">Transport</keyword>
<evidence type="ECO:0000256" key="1">
    <source>
        <dbReference type="ARBA" id="ARBA00006526"/>
    </source>
</evidence>
<evidence type="ECO:0000256" key="8">
    <source>
        <dbReference type="ARBA" id="ARBA00023136"/>
    </source>
</evidence>
<keyword evidence="4" id="KW-0997">Cell inner membrane</keyword>
<dbReference type="Gene3D" id="3.40.50.300">
    <property type="entry name" value="P-loop containing nucleotide triphosphate hydrolases"/>
    <property type="match status" value="1"/>
</dbReference>
<keyword evidence="5 9" id="KW-0547">Nucleotide-binding</keyword>
<dbReference type="GO" id="GO:0016887">
    <property type="term" value="F:ATP hydrolysis activity"/>
    <property type="evidence" value="ECO:0007669"/>
    <property type="project" value="InterPro"/>
</dbReference>
<dbReference type="InterPro" id="IPR003439">
    <property type="entry name" value="ABC_transporter-like_ATP-bd"/>
</dbReference>
<feature type="domain" description="ABC transporter" evidence="10">
    <location>
        <begin position="3"/>
        <end position="233"/>
    </location>
</feature>
<dbReference type="InterPro" id="IPR023693">
    <property type="entry name" value="ABC_transptr_BtuD"/>
</dbReference>
<dbReference type="EMBL" id="QGHF01000001">
    <property type="protein sequence ID" value="PWL00530.1"/>
    <property type="molecule type" value="Genomic_DNA"/>
</dbReference>
<dbReference type="STRING" id="574096.HA38_00100"/>
<reference evidence="11 12" key="1">
    <citation type="submission" date="2018-05" db="EMBL/GenBank/DDBJ databases">
        <title>Genomic Encyclopedia of Type Strains, Phase IV (KMG-V): Genome sequencing to study the core and pangenomes of soil and plant-associated prokaryotes.</title>
        <authorList>
            <person name="Whitman W."/>
        </authorList>
    </citation>
    <scope>NUCLEOTIDE SEQUENCE [LARGE SCALE GENOMIC DNA]</scope>
    <source>
        <strain evidence="11 12">PNA 200-10</strain>
    </source>
</reference>
<dbReference type="InterPro" id="IPR017871">
    <property type="entry name" value="ABC_transporter-like_CS"/>
</dbReference>
<dbReference type="Pfam" id="PF00005">
    <property type="entry name" value="ABC_tran"/>
    <property type="match status" value="1"/>
</dbReference>
<keyword evidence="8 9" id="KW-0472">Membrane</keyword>
<dbReference type="InterPro" id="IPR050153">
    <property type="entry name" value="Metal_Ion_Import_ABC"/>
</dbReference>
<dbReference type="Proteomes" id="UP000245981">
    <property type="component" value="Unassembled WGS sequence"/>
</dbReference>